<evidence type="ECO:0000313" key="1">
    <source>
        <dbReference type="EMBL" id="MCI3279150.1"/>
    </source>
</evidence>
<gene>
    <name evidence="1" type="ORF">MQP27_49610</name>
</gene>
<dbReference type="RefSeq" id="WP_242778844.1">
    <property type="nucleotide sequence ID" value="NZ_JALDAY010000024.1"/>
</dbReference>
<keyword evidence="2" id="KW-1185">Reference proteome</keyword>
<accession>A0ABS9YPT9</accession>
<sequence length="89" mass="10112">MSHSDPADDLKSAYRRLEEAIGDVARLEGAQGVMLEWIVVTAHQRYDEDGDPKVQIGQWLPDGMDVPYHRVMGLLDYALTMRRGEILQD</sequence>
<evidence type="ECO:0000313" key="2">
    <source>
        <dbReference type="Proteomes" id="UP001165269"/>
    </source>
</evidence>
<protein>
    <submittedName>
        <fullName evidence="1">Uncharacterized protein</fullName>
    </submittedName>
</protein>
<proteinExistence type="predicted"/>
<name>A0ABS9YPT9_9ACTN</name>
<dbReference type="EMBL" id="JALDAY010000024">
    <property type="protein sequence ID" value="MCI3279150.1"/>
    <property type="molecule type" value="Genomic_DNA"/>
</dbReference>
<comment type="caution">
    <text evidence="1">The sequence shown here is derived from an EMBL/GenBank/DDBJ whole genome shotgun (WGS) entry which is preliminary data.</text>
</comment>
<reference evidence="1" key="1">
    <citation type="submission" date="2022-03" db="EMBL/GenBank/DDBJ databases">
        <title>Streptomyces 7R015 and 7R016 isolated from Barleria lupulina in Thailand.</title>
        <authorList>
            <person name="Kanchanasin P."/>
            <person name="Phongsopitanun W."/>
            <person name="Tanasupawat S."/>
        </authorList>
    </citation>
    <scope>NUCLEOTIDE SEQUENCE</scope>
    <source>
        <strain evidence="1">7R015</strain>
    </source>
</reference>
<dbReference type="Proteomes" id="UP001165269">
    <property type="component" value="Unassembled WGS sequence"/>
</dbReference>
<organism evidence="1 2">
    <name type="scientific">Streptomyces cylindrosporus</name>
    <dbReference type="NCBI Taxonomy" id="2927583"/>
    <lineage>
        <taxon>Bacteria</taxon>
        <taxon>Bacillati</taxon>
        <taxon>Actinomycetota</taxon>
        <taxon>Actinomycetes</taxon>
        <taxon>Kitasatosporales</taxon>
        <taxon>Streptomycetaceae</taxon>
        <taxon>Streptomyces</taxon>
    </lineage>
</organism>